<organism evidence="1 2">
    <name type="scientific">Oryza meyeriana var. granulata</name>
    <dbReference type="NCBI Taxonomy" id="110450"/>
    <lineage>
        <taxon>Eukaryota</taxon>
        <taxon>Viridiplantae</taxon>
        <taxon>Streptophyta</taxon>
        <taxon>Embryophyta</taxon>
        <taxon>Tracheophyta</taxon>
        <taxon>Spermatophyta</taxon>
        <taxon>Magnoliopsida</taxon>
        <taxon>Liliopsida</taxon>
        <taxon>Poales</taxon>
        <taxon>Poaceae</taxon>
        <taxon>BOP clade</taxon>
        <taxon>Oryzoideae</taxon>
        <taxon>Oryzeae</taxon>
        <taxon>Oryzinae</taxon>
        <taxon>Oryza</taxon>
        <taxon>Oryza meyeriana</taxon>
    </lineage>
</organism>
<dbReference type="AlphaFoldDB" id="A0A6G1EAW0"/>
<dbReference type="EMBL" id="SPHZ02000004">
    <property type="protein sequence ID" value="KAF0921877.1"/>
    <property type="molecule type" value="Genomic_DNA"/>
</dbReference>
<proteinExistence type="predicted"/>
<gene>
    <name evidence="1" type="ORF">E2562_020337</name>
</gene>
<sequence length="87" mass="9639">MEPLSPVEIPRRCALFVFSSSDAAPAVSFQAPPSHSALHLHIASCKCHPDVVRSILSWKANTDARDQWGCTRNRRTLMTVSNPEIPK</sequence>
<comment type="caution">
    <text evidence="1">The sequence shown here is derived from an EMBL/GenBank/DDBJ whole genome shotgun (WGS) entry which is preliminary data.</text>
</comment>
<evidence type="ECO:0000313" key="2">
    <source>
        <dbReference type="Proteomes" id="UP000479710"/>
    </source>
</evidence>
<dbReference type="SUPFAM" id="SSF48403">
    <property type="entry name" value="Ankyrin repeat"/>
    <property type="match status" value="1"/>
</dbReference>
<accession>A0A6G1EAW0</accession>
<evidence type="ECO:0000313" key="1">
    <source>
        <dbReference type="EMBL" id="KAF0921877.1"/>
    </source>
</evidence>
<reference evidence="1 2" key="1">
    <citation type="submission" date="2019-11" db="EMBL/GenBank/DDBJ databases">
        <title>Whole genome sequence of Oryza granulata.</title>
        <authorList>
            <person name="Li W."/>
        </authorList>
    </citation>
    <scope>NUCLEOTIDE SEQUENCE [LARGE SCALE GENOMIC DNA]</scope>
    <source>
        <strain evidence="2">cv. Menghai</strain>
        <tissue evidence="1">Leaf</tissue>
    </source>
</reference>
<keyword evidence="2" id="KW-1185">Reference proteome</keyword>
<dbReference type="Gene3D" id="1.25.40.20">
    <property type="entry name" value="Ankyrin repeat-containing domain"/>
    <property type="match status" value="1"/>
</dbReference>
<name>A0A6G1EAW0_9ORYZ</name>
<dbReference type="InterPro" id="IPR036770">
    <property type="entry name" value="Ankyrin_rpt-contain_sf"/>
</dbReference>
<dbReference type="Proteomes" id="UP000479710">
    <property type="component" value="Unassembled WGS sequence"/>
</dbReference>
<protein>
    <submittedName>
        <fullName evidence="1">Uncharacterized protein</fullName>
    </submittedName>
</protein>